<protein>
    <recommendedName>
        <fullName evidence="3 12">Beta-glucosidase</fullName>
        <ecNumber evidence="3 12">3.2.1.21</ecNumber>
    </recommendedName>
</protein>
<dbReference type="InterPro" id="IPR017736">
    <property type="entry name" value="Glyco_hydro_1_beta-glucosidase"/>
</dbReference>
<dbReference type="RefSeq" id="WP_133330327.1">
    <property type="nucleotide sequence ID" value="NZ_SMYL01000010.1"/>
</dbReference>
<dbReference type="PROSITE" id="PS00572">
    <property type="entry name" value="GLYCOSYL_HYDROL_F1_1"/>
    <property type="match status" value="1"/>
</dbReference>
<dbReference type="NCBIfam" id="TIGR03356">
    <property type="entry name" value="BGL"/>
    <property type="match status" value="1"/>
</dbReference>
<dbReference type="PROSITE" id="PS00653">
    <property type="entry name" value="GLYCOSYL_HYDROL_F1_2"/>
    <property type="match status" value="1"/>
</dbReference>
<dbReference type="EMBL" id="SMYL01000010">
    <property type="protein sequence ID" value="TDK62785.1"/>
    <property type="molecule type" value="Genomic_DNA"/>
</dbReference>
<dbReference type="InterPro" id="IPR017853">
    <property type="entry name" value="GH"/>
</dbReference>
<comment type="caution">
    <text evidence="13">The sequence shown here is derived from an EMBL/GenBank/DDBJ whole genome shotgun (WGS) entry which is preliminary data.</text>
</comment>
<dbReference type="GO" id="GO:0008422">
    <property type="term" value="F:beta-glucosidase activity"/>
    <property type="evidence" value="ECO:0007669"/>
    <property type="project" value="UniProtKB-EC"/>
</dbReference>
<dbReference type="Proteomes" id="UP000294829">
    <property type="component" value="Unassembled WGS sequence"/>
</dbReference>
<evidence type="ECO:0000313" key="14">
    <source>
        <dbReference type="Proteomes" id="UP000294829"/>
    </source>
</evidence>
<keyword evidence="14" id="KW-1185">Reference proteome</keyword>
<evidence type="ECO:0000256" key="11">
    <source>
        <dbReference type="PROSITE-ProRule" id="PRU10055"/>
    </source>
</evidence>
<dbReference type="GO" id="GO:0030245">
    <property type="term" value="P:cellulose catabolic process"/>
    <property type="evidence" value="ECO:0007669"/>
    <property type="project" value="UniProtKB-KW"/>
</dbReference>
<dbReference type="OrthoDB" id="9765195at2"/>
<evidence type="ECO:0000256" key="1">
    <source>
        <dbReference type="ARBA" id="ARBA00000448"/>
    </source>
</evidence>
<evidence type="ECO:0000256" key="2">
    <source>
        <dbReference type="ARBA" id="ARBA00010838"/>
    </source>
</evidence>
<dbReference type="SUPFAM" id="SSF51445">
    <property type="entry name" value="(Trans)glycosidases"/>
    <property type="match status" value="1"/>
</dbReference>
<evidence type="ECO:0000256" key="12">
    <source>
        <dbReference type="RuleBase" id="RU361175"/>
    </source>
</evidence>
<feature type="binding site" evidence="10">
    <location>
        <position position="125"/>
    </location>
    <ligand>
        <name>substrate</name>
    </ligand>
</feature>
<sequence length="449" mass="50490">MQNSELTQFFPSSFTWGVATSAYQIEGAANEDGRGASIWDTFTHTKGKIIDGSTGDVACDHYHRYAEDVDLIASLNVDSYRFSIAWPRVQPLGEGAWNEAGFAFYSRLLDKLYEKNIAAHITLYHWDLPQALQDKGGWLNRETTVHFAEYAAEVARRFGHRAATIATHNEPWCTANLGHGNGQFAPGMADLKAAIQVSHHLLLSHGLAIQAMRAVNSPAKLGIVLNQWTATPATQSAADIHMAELEYARSVQWFMDPIFKGHYPQLALDNMDLAAFSVYPDDLKNIQQPIDFLGVNYYTRVFCSSDEPKIKPEGKLGFNDMGWEIYPEGLTDLLVGLHKEYKLPPIYITENGMAVADQLEHGKVHDQVRTDFIEMHLDALASAMRQGVNVQGYFYWSLMDNFEWNSGYAKRFGLVYVDYASQQRTLKSSGVWYRNFIAQNVLHASKASK</sequence>
<keyword evidence="5" id="KW-0136">Cellulose degradation</keyword>
<comment type="similarity">
    <text evidence="2 12">Belongs to the glycosyl hydrolase 1 family.</text>
</comment>
<reference evidence="13 14" key="1">
    <citation type="submission" date="2019-03" db="EMBL/GenBank/DDBJ databases">
        <title>Sapientia aquatica gen. nov., sp. nov., isolated from a crater lake.</title>
        <authorList>
            <person name="Felfoldi T."/>
            <person name="Szabo A."/>
            <person name="Toth E."/>
            <person name="Schumann P."/>
            <person name="Keki Z."/>
            <person name="Marialigeti K."/>
            <person name="Mathe I."/>
        </authorList>
    </citation>
    <scope>NUCLEOTIDE SEQUENCE [LARGE SCALE GENOMIC DNA]</scope>
    <source>
        <strain evidence="13 14">SA-152</strain>
    </source>
</reference>
<gene>
    <name evidence="13" type="ORF">E2I14_15900</name>
</gene>
<feature type="binding site" evidence="10">
    <location>
        <position position="396"/>
    </location>
    <ligand>
        <name>substrate</name>
    </ligand>
</feature>
<dbReference type="EC" id="3.2.1.21" evidence="3 12"/>
<feature type="binding site" evidence="10">
    <location>
        <position position="24"/>
    </location>
    <ligand>
        <name>substrate</name>
    </ligand>
</feature>
<evidence type="ECO:0000313" key="13">
    <source>
        <dbReference type="EMBL" id="TDK62785.1"/>
    </source>
</evidence>
<feature type="active site" description="Proton donor" evidence="9">
    <location>
        <position position="170"/>
    </location>
</feature>
<dbReference type="InterPro" id="IPR033132">
    <property type="entry name" value="GH_1_N_CS"/>
</dbReference>
<feature type="binding site" evidence="10">
    <location>
        <position position="169"/>
    </location>
    <ligand>
        <name>substrate</name>
    </ligand>
</feature>
<dbReference type="PANTHER" id="PTHR10353:SF36">
    <property type="entry name" value="LP05116P"/>
    <property type="match status" value="1"/>
</dbReference>
<dbReference type="InterPro" id="IPR018120">
    <property type="entry name" value="Glyco_hydro_1_AS"/>
</dbReference>
<dbReference type="PANTHER" id="PTHR10353">
    <property type="entry name" value="GLYCOSYL HYDROLASE"/>
    <property type="match status" value="1"/>
</dbReference>
<feature type="active site" description="Nucleophile" evidence="9 11">
    <location>
        <position position="350"/>
    </location>
</feature>
<evidence type="ECO:0000256" key="10">
    <source>
        <dbReference type="PIRSR" id="PIRSR617736-2"/>
    </source>
</evidence>
<evidence type="ECO:0000256" key="8">
    <source>
        <dbReference type="ARBA" id="ARBA00023326"/>
    </source>
</evidence>
<keyword evidence="6" id="KW-0119">Carbohydrate metabolism</keyword>
<evidence type="ECO:0000256" key="6">
    <source>
        <dbReference type="ARBA" id="ARBA00023277"/>
    </source>
</evidence>
<dbReference type="FunFam" id="3.20.20.80:FF:000004">
    <property type="entry name" value="Beta-glucosidase 6-phospho-beta-glucosidase"/>
    <property type="match status" value="1"/>
</dbReference>
<keyword evidence="4 12" id="KW-0378">Hydrolase</keyword>
<organism evidence="13 14">
    <name type="scientific">Sapientia aquatica</name>
    <dbReference type="NCBI Taxonomy" id="1549640"/>
    <lineage>
        <taxon>Bacteria</taxon>
        <taxon>Pseudomonadati</taxon>
        <taxon>Pseudomonadota</taxon>
        <taxon>Betaproteobacteria</taxon>
        <taxon>Burkholderiales</taxon>
        <taxon>Oxalobacteraceae</taxon>
        <taxon>Sapientia</taxon>
    </lineage>
</organism>
<dbReference type="Pfam" id="PF00232">
    <property type="entry name" value="Glyco_hydro_1"/>
    <property type="match status" value="1"/>
</dbReference>
<keyword evidence="8" id="KW-0624">Polysaccharide degradation</keyword>
<evidence type="ECO:0000256" key="7">
    <source>
        <dbReference type="ARBA" id="ARBA00023295"/>
    </source>
</evidence>
<feature type="binding site" evidence="10">
    <location>
        <position position="298"/>
    </location>
    <ligand>
        <name>substrate</name>
    </ligand>
</feature>
<proteinExistence type="inferred from homology"/>
<dbReference type="AlphaFoldDB" id="A0A4R5VWV6"/>
<dbReference type="Gene3D" id="3.20.20.80">
    <property type="entry name" value="Glycosidases"/>
    <property type="match status" value="1"/>
</dbReference>
<evidence type="ECO:0000256" key="4">
    <source>
        <dbReference type="ARBA" id="ARBA00022801"/>
    </source>
</evidence>
<comment type="catalytic activity">
    <reaction evidence="1 12">
        <text>Hydrolysis of terminal, non-reducing beta-D-glucosyl residues with release of beta-D-glucose.</text>
        <dbReference type="EC" id="3.2.1.21"/>
    </reaction>
</comment>
<accession>A0A4R5VWV6</accession>
<dbReference type="PRINTS" id="PR00131">
    <property type="entry name" value="GLHYDRLASE1"/>
</dbReference>
<feature type="binding site" evidence="10">
    <location>
        <begin position="403"/>
        <end position="404"/>
    </location>
    <ligand>
        <name>substrate</name>
    </ligand>
</feature>
<evidence type="ECO:0000256" key="9">
    <source>
        <dbReference type="PIRSR" id="PIRSR617736-1"/>
    </source>
</evidence>
<evidence type="ECO:0000256" key="3">
    <source>
        <dbReference type="ARBA" id="ARBA00012744"/>
    </source>
</evidence>
<keyword evidence="7 12" id="KW-0326">Glycosidase</keyword>
<name>A0A4R5VWV6_9BURK</name>
<evidence type="ECO:0000256" key="5">
    <source>
        <dbReference type="ARBA" id="ARBA00023001"/>
    </source>
</evidence>
<dbReference type="InterPro" id="IPR001360">
    <property type="entry name" value="Glyco_hydro_1"/>
</dbReference>